<evidence type="ECO:0000256" key="2">
    <source>
        <dbReference type="SAM" id="Phobius"/>
    </source>
</evidence>
<dbReference type="Pfam" id="PF00226">
    <property type="entry name" value="DnaJ"/>
    <property type="match status" value="1"/>
</dbReference>
<organism evidence="4 5">
    <name type="scientific">Chryseolinea soli</name>
    <dbReference type="NCBI Taxonomy" id="2321403"/>
    <lineage>
        <taxon>Bacteria</taxon>
        <taxon>Pseudomonadati</taxon>
        <taxon>Bacteroidota</taxon>
        <taxon>Cytophagia</taxon>
        <taxon>Cytophagales</taxon>
        <taxon>Fulvivirgaceae</taxon>
        <taxon>Chryseolinea</taxon>
    </lineage>
</organism>
<sequence length="270" mass="31739">MIFVTYYEILGISGAASIEEIKTAYSRLISTHPNEVNHAVVQLKEAYGVLSDPVRKQQYDHSLYGPPPQPVVEYEEDPRGVYRREYIQRKQREKQEEERRLDRQRQNIFRIMRRVNFVILAYAVLLTIDYCLPARVYQEVGVDGWQKTFGRRRGKGNLVYSFMETTHFTLTVSYELLQRYDFDAKEKEPLVVKATQICRIPTTVSLAGKESTQTYRVLSSPFSDGIARPLILLIVTTMILLFRKYSYVNYMNCFMPVLLFFLMVPPWFHF</sequence>
<keyword evidence="1" id="KW-0175">Coiled coil</keyword>
<keyword evidence="2" id="KW-0812">Transmembrane</keyword>
<name>A0A385SH87_9BACT</name>
<feature type="coiled-coil region" evidence="1">
    <location>
        <begin position="87"/>
        <end position="114"/>
    </location>
</feature>
<proteinExistence type="predicted"/>
<dbReference type="EMBL" id="CP032382">
    <property type="protein sequence ID" value="AYB29275.1"/>
    <property type="molecule type" value="Genomic_DNA"/>
</dbReference>
<evidence type="ECO:0000313" key="5">
    <source>
        <dbReference type="Proteomes" id="UP000266183"/>
    </source>
</evidence>
<reference evidence="5" key="1">
    <citation type="submission" date="2018-09" db="EMBL/GenBank/DDBJ databases">
        <title>Chryseolinea sp. KIS68-18 isolated from soil.</title>
        <authorList>
            <person name="Weon H.-Y."/>
            <person name="Kwon S.-W."/>
            <person name="Lee S.A."/>
        </authorList>
    </citation>
    <scope>NUCLEOTIDE SEQUENCE [LARGE SCALE GENOMIC DNA]</scope>
    <source>
        <strain evidence="5">KIS68-18</strain>
    </source>
</reference>
<feature type="transmembrane region" description="Helical" evidence="2">
    <location>
        <begin position="115"/>
        <end position="137"/>
    </location>
</feature>
<dbReference type="PROSITE" id="PS50076">
    <property type="entry name" value="DNAJ_2"/>
    <property type="match status" value="1"/>
</dbReference>
<dbReference type="InterPro" id="IPR052276">
    <property type="entry name" value="Diphthamide-biosynth_chaperone"/>
</dbReference>
<gene>
    <name evidence="4" type="ORF">D4L85_01165</name>
</gene>
<dbReference type="Proteomes" id="UP000266183">
    <property type="component" value="Chromosome"/>
</dbReference>
<protein>
    <recommendedName>
        <fullName evidence="3">J domain-containing protein</fullName>
    </recommendedName>
</protein>
<dbReference type="InterPro" id="IPR001623">
    <property type="entry name" value="DnaJ_domain"/>
</dbReference>
<keyword evidence="2" id="KW-1133">Transmembrane helix</keyword>
<keyword evidence="2" id="KW-0472">Membrane</keyword>
<dbReference type="PANTHER" id="PTHR44240:SF10">
    <property type="entry name" value="J DOMAIN-CONTAINING PROTEIN"/>
    <property type="match status" value="1"/>
</dbReference>
<evidence type="ECO:0000256" key="1">
    <source>
        <dbReference type="SAM" id="Coils"/>
    </source>
</evidence>
<dbReference type="InterPro" id="IPR036869">
    <property type="entry name" value="J_dom_sf"/>
</dbReference>
<dbReference type="Gene3D" id="1.10.287.110">
    <property type="entry name" value="DnaJ domain"/>
    <property type="match status" value="1"/>
</dbReference>
<dbReference type="PANTHER" id="PTHR44240">
    <property type="entry name" value="DNAJ DOMAIN (PROKARYOTIC HEAT SHOCK PROTEIN)-RELATED"/>
    <property type="match status" value="1"/>
</dbReference>
<dbReference type="SMART" id="SM00271">
    <property type="entry name" value="DnaJ"/>
    <property type="match status" value="1"/>
</dbReference>
<feature type="transmembrane region" description="Helical" evidence="2">
    <location>
        <begin position="225"/>
        <end position="242"/>
    </location>
</feature>
<accession>A0A385SH87</accession>
<dbReference type="CDD" id="cd06257">
    <property type="entry name" value="DnaJ"/>
    <property type="match status" value="1"/>
</dbReference>
<evidence type="ECO:0000313" key="4">
    <source>
        <dbReference type="EMBL" id="AYB29275.1"/>
    </source>
</evidence>
<dbReference type="PRINTS" id="PR00625">
    <property type="entry name" value="JDOMAIN"/>
</dbReference>
<feature type="domain" description="J" evidence="3">
    <location>
        <begin position="5"/>
        <end position="63"/>
    </location>
</feature>
<feature type="transmembrane region" description="Helical" evidence="2">
    <location>
        <begin position="249"/>
        <end position="268"/>
    </location>
</feature>
<dbReference type="SUPFAM" id="SSF46565">
    <property type="entry name" value="Chaperone J-domain"/>
    <property type="match status" value="1"/>
</dbReference>
<keyword evidence="5" id="KW-1185">Reference proteome</keyword>
<dbReference type="AlphaFoldDB" id="A0A385SH87"/>
<dbReference type="KEGG" id="chk:D4L85_01165"/>
<evidence type="ECO:0000259" key="3">
    <source>
        <dbReference type="PROSITE" id="PS50076"/>
    </source>
</evidence>